<dbReference type="KEGG" id="salj:SMD11_1719"/>
<evidence type="ECO:0000313" key="3">
    <source>
        <dbReference type="Proteomes" id="UP000195755"/>
    </source>
</evidence>
<dbReference type="Gene3D" id="3.40.50.360">
    <property type="match status" value="1"/>
</dbReference>
<name>A0A1Z2KZC7_9ACTN</name>
<dbReference type="GO" id="GO:0010181">
    <property type="term" value="F:FMN binding"/>
    <property type="evidence" value="ECO:0007669"/>
    <property type="project" value="InterPro"/>
</dbReference>
<dbReference type="PANTHER" id="PTHR30546">
    <property type="entry name" value="FLAVODOXIN-RELATED PROTEIN WRBA-RELATED"/>
    <property type="match status" value="1"/>
</dbReference>
<accession>A0A1Z2KZC7</accession>
<dbReference type="OrthoDB" id="9801479at2"/>
<evidence type="ECO:0000313" key="2">
    <source>
        <dbReference type="EMBL" id="ARZ67380.1"/>
    </source>
</evidence>
<dbReference type="RefSeq" id="WP_087925839.1">
    <property type="nucleotide sequence ID" value="NZ_CP021744.1"/>
</dbReference>
<dbReference type="InterPro" id="IPR029039">
    <property type="entry name" value="Flavoprotein-like_sf"/>
</dbReference>
<dbReference type="AlphaFoldDB" id="A0A1Z2KZC7"/>
<dbReference type="SUPFAM" id="SSF52218">
    <property type="entry name" value="Flavoproteins"/>
    <property type="match status" value="1"/>
</dbReference>
<protein>
    <submittedName>
        <fullName evidence="2">NADPH-dependent FMN reductase</fullName>
    </submittedName>
</protein>
<sequence>MNSTPEVAVAYHSGRGHNAVLARAVARGAADAGAASALIAVDAVTEEQWARLDAAHAIVFGAPTYMGSASAAFHAFAEATSARWARRAWRDKLAAGFTVSGSKSGDKLNTLQYLAVFAAQHAMHWVSPDLLPGWNVSTGSEHDLNRLGFHLGVGAQANADEGPEAVTKADTETAYLLGRRVTETARRMRG</sequence>
<dbReference type="EMBL" id="CP021744">
    <property type="protein sequence ID" value="ARZ67380.1"/>
    <property type="molecule type" value="Genomic_DNA"/>
</dbReference>
<reference evidence="2 3" key="1">
    <citation type="submission" date="2017-06" db="EMBL/GenBank/DDBJ databases">
        <title>Streptomyces albireticuli Genome sequencing and assembly.</title>
        <authorList>
            <person name="Wang Y."/>
            <person name="Du B."/>
            <person name="Ding Y."/>
            <person name="Liu H."/>
            <person name="Hou Q."/>
            <person name="Liu K."/>
            <person name="Yao L."/>
            <person name="Wang C."/>
        </authorList>
    </citation>
    <scope>NUCLEOTIDE SEQUENCE [LARGE SCALE GENOMIC DNA]</scope>
    <source>
        <strain evidence="2 3">MDJK11</strain>
    </source>
</reference>
<dbReference type="PANTHER" id="PTHR30546:SF23">
    <property type="entry name" value="FLAVOPROTEIN-LIKE PROTEIN YCP4-RELATED"/>
    <property type="match status" value="1"/>
</dbReference>
<dbReference type="Proteomes" id="UP000195755">
    <property type="component" value="Chromosome"/>
</dbReference>
<gene>
    <name evidence="2" type="ORF">SMD11_1719</name>
</gene>
<evidence type="ECO:0000259" key="1">
    <source>
        <dbReference type="PROSITE" id="PS50902"/>
    </source>
</evidence>
<dbReference type="PROSITE" id="PS50902">
    <property type="entry name" value="FLAVODOXIN_LIKE"/>
    <property type="match status" value="1"/>
</dbReference>
<dbReference type="GO" id="GO:0003955">
    <property type="term" value="F:NAD(P)H dehydrogenase (quinone) activity"/>
    <property type="evidence" value="ECO:0007669"/>
    <property type="project" value="TreeGrafter"/>
</dbReference>
<dbReference type="Pfam" id="PF03358">
    <property type="entry name" value="FMN_red"/>
    <property type="match status" value="1"/>
</dbReference>
<dbReference type="GO" id="GO:0016020">
    <property type="term" value="C:membrane"/>
    <property type="evidence" value="ECO:0007669"/>
    <property type="project" value="TreeGrafter"/>
</dbReference>
<feature type="domain" description="Flavodoxin-like" evidence="1">
    <location>
        <begin position="7"/>
        <end position="174"/>
    </location>
</feature>
<dbReference type="InterPro" id="IPR008254">
    <property type="entry name" value="Flavodoxin/NO_synth"/>
</dbReference>
<organism evidence="2 3">
    <name type="scientific">Streptomyces albireticuli</name>
    <dbReference type="NCBI Taxonomy" id="1940"/>
    <lineage>
        <taxon>Bacteria</taxon>
        <taxon>Bacillati</taxon>
        <taxon>Actinomycetota</taxon>
        <taxon>Actinomycetes</taxon>
        <taxon>Kitasatosporales</taxon>
        <taxon>Streptomycetaceae</taxon>
        <taxon>Streptomyces</taxon>
    </lineage>
</organism>
<proteinExistence type="predicted"/>
<dbReference type="InterPro" id="IPR005025">
    <property type="entry name" value="FMN_Rdtase-like_dom"/>
</dbReference>